<sequence length="143" mass="15829">MSIQHRYATPFLLAVLSLGLTGCVNKPAKPVEPPLTEEQKAQKAIEDKGRTVLGDGVSLYQNGYYSQAEAKFLSPDVWAASDATRVEALKYLAFTYCVSERKVQCRQAFERALQIKPSFTLDAAESTHPLWGPEFKAAKASFK</sequence>
<dbReference type="OrthoDB" id="8590585at2"/>
<evidence type="ECO:0000313" key="1">
    <source>
        <dbReference type="EMBL" id="TRX76779.1"/>
    </source>
</evidence>
<accession>A0A553H4T7</accession>
<dbReference type="AlphaFoldDB" id="A0A553H4T7"/>
<dbReference type="PROSITE" id="PS51257">
    <property type="entry name" value="PROKAR_LIPOPROTEIN"/>
    <property type="match status" value="1"/>
</dbReference>
<dbReference type="RefSeq" id="WP_143486512.1">
    <property type="nucleotide sequence ID" value="NZ_VJOY01000001.1"/>
</dbReference>
<keyword evidence="2" id="KW-1185">Reference proteome</keyword>
<proteinExistence type="predicted"/>
<evidence type="ECO:0000313" key="2">
    <source>
        <dbReference type="Proteomes" id="UP000315235"/>
    </source>
</evidence>
<dbReference type="NCBIfam" id="NF038027">
    <property type="entry name" value="TssQ_fam"/>
    <property type="match status" value="1"/>
</dbReference>
<name>A0A553H4T7_9PSED</name>
<comment type="caution">
    <text evidence="1">The sequence shown here is derived from an EMBL/GenBank/DDBJ whole genome shotgun (WGS) entry which is preliminary data.</text>
</comment>
<gene>
    <name evidence="1" type="ORF">FM069_01800</name>
</gene>
<organism evidence="1 2">
    <name type="scientific">Pseudomonas mangiferae</name>
    <dbReference type="NCBI Taxonomy" id="2593654"/>
    <lineage>
        <taxon>Bacteria</taxon>
        <taxon>Pseudomonadati</taxon>
        <taxon>Pseudomonadota</taxon>
        <taxon>Gammaproteobacteria</taxon>
        <taxon>Pseudomonadales</taxon>
        <taxon>Pseudomonadaceae</taxon>
        <taxon>Pseudomonas</taxon>
    </lineage>
</organism>
<protein>
    <submittedName>
        <fullName evidence="1">Uncharacterized protein</fullName>
    </submittedName>
</protein>
<dbReference type="EMBL" id="VJOY01000001">
    <property type="protein sequence ID" value="TRX76779.1"/>
    <property type="molecule type" value="Genomic_DNA"/>
</dbReference>
<dbReference type="Proteomes" id="UP000315235">
    <property type="component" value="Unassembled WGS sequence"/>
</dbReference>
<reference evidence="1 2" key="1">
    <citation type="submission" date="2019-07" db="EMBL/GenBank/DDBJ databases">
        <title>Pseudomonas mangiferae sp. nov., isolated from bark of mango tree in Thailand.</title>
        <authorList>
            <person name="Srisuk N."/>
            <person name="Anurat P."/>
        </authorList>
    </citation>
    <scope>NUCLEOTIDE SEQUENCE [LARGE SCALE GENOMIC DNA]</scope>
    <source>
        <strain evidence="1 2">DMKU_BBB3-04</strain>
    </source>
</reference>
<dbReference type="InterPro" id="IPR047780">
    <property type="entry name" value="TssQ-like"/>
</dbReference>